<dbReference type="STRING" id="75743.A0A401P3Y2"/>
<dbReference type="PANTHER" id="PTHR33772">
    <property type="entry name" value="THYMUS, BRAIN AND TESTES-ASSOCIATED"/>
    <property type="match status" value="1"/>
</dbReference>
<sequence length="373" mass="42566">MSDAPAFNCKLDAEKASVKETMEKLGQPVLDPFKNKQEQRWMDKQDTSALNSLLRFSVDADRSQAKPKSSSRFGRLSHHSFFSRHNPHPHRVKHINGLNGIPVCAVNDDWYINSPFSPHPMIKSQVPTTVLGRLGLPISIFQCNTFDDGSLQKFAIEPVSEAWREELRDFTSRACLLAAEQPEEKKETEVRRTTQYSAQTGRIIPNSTPAVSRQLSRRSSRSDAREGSKHNGLFPDHELLVLELLCQLLQTDSFSAIQQWLLCAGQREKDFVLGMVQSALASYPGYQQSADYREEQLKQQTTESPASHSKRSTFNGRKRNRYYLKKKPEIIEEEQPDHIGSAEVLQIRQNKSPEPQRNGKEEVTERNRDTECK</sequence>
<dbReference type="Pfam" id="PF15256">
    <property type="entry name" value="SPATIAL"/>
    <property type="match status" value="1"/>
</dbReference>
<protein>
    <recommendedName>
        <fullName evidence="4">Thymus, brain and testes associated</fullName>
    </recommendedName>
</protein>
<accession>A0A401P3Y2</accession>
<comment type="caution">
    <text evidence="2">The sequence shown here is derived from an EMBL/GenBank/DDBJ whole genome shotgun (WGS) entry which is preliminary data.</text>
</comment>
<evidence type="ECO:0000313" key="3">
    <source>
        <dbReference type="Proteomes" id="UP000288216"/>
    </source>
</evidence>
<dbReference type="OrthoDB" id="9982103at2759"/>
<reference evidence="2 3" key="1">
    <citation type="journal article" date="2018" name="Nat. Ecol. Evol.">
        <title>Shark genomes provide insights into elasmobranch evolution and the origin of vertebrates.</title>
        <authorList>
            <person name="Hara Y"/>
            <person name="Yamaguchi K"/>
            <person name="Onimaru K"/>
            <person name="Kadota M"/>
            <person name="Koyanagi M"/>
            <person name="Keeley SD"/>
            <person name="Tatsumi K"/>
            <person name="Tanaka K"/>
            <person name="Motone F"/>
            <person name="Kageyama Y"/>
            <person name="Nozu R"/>
            <person name="Adachi N"/>
            <person name="Nishimura O"/>
            <person name="Nakagawa R"/>
            <person name="Tanegashima C"/>
            <person name="Kiyatake I"/>
            <person name="Matsumoto R"/>
            <person name="Murakumo K"/>
            <person name="Nishida K"/>
            <person name="Terakita A"/>
            <person name="Kuratani S"/>
            <person name="Sato K"/>
            <person name="Hyodo S Kuraku.S."/>
        </authorList>
    </citation>
    <scope>NUCLEOTIDE SEQUENCE [LARGE SCALE GENOMIC DNA]</scope>
</reference>
<organism evidence="2 3">
    <name type="scientific">Scyliorhinus torazame</name>
    <name type="common">Cloudy catshark</name>
    <name type="synonym">Catulus torazame</name>
    <dbReference type="NCBI Taxonomy" id="75743"/>
    <lineage>
        <taxon>Eukaryota</taxon>
        <taxon>Metazoa</taxon>
        <taxon>Chordata</taxon>
        <taxon>Craniata</taxon>
        <taxon>Vertebrata</taxon>
        <taxon>Chondrichthyes</taxon>
        <taxon>Elasmobranchii</taxon>
        <taxon>Galeomorphii</taxon>
        <taxon>Galeoidea</taxon>
        <taxon>Carcharhiniformes</taxon>
        <taxon>Scyliorhinidae</taxon>
        <taxon>Scyliorhinus</taxon>
    </lineage>
</organism>
<proteinExistence type="predicted"/>
<dbReference type="OMA" id="VGDPQSN"/>
<dbReference type="PANTHER" id="PTHR33772:SF1">
    <property type="entry name" value="PROTEIN TBATA"/>
    <property type="match status" value="1"/>
</dbReference>
<feature type="compositionally biased region" description="Basic residues" evidence="1">
    <location>
        <begin position="308"/>
        <end position="325"/>
    </location>
</feature>
<dbReference type="InterPro" id="IPR037394">
    <property type="entry name" value="TBATA-like"/>
</dbReference>
<evidence type="ECO:0000256" key="1">
    <source>
        <dbReference type="SAM" id="MobiDB-lite"/>
    </source>
</evidence>
<feature type="compositionally biased region" description="Basic and acidic residues" evidence="1">
    <location>
        <begin position="220"/>
        <end position="230"/>
    </location>
</feature>
<dbReference type="EMBL" id="BFAA01003057">
    <property type="protein sequence ID" value="GCB67855.1"/>
    <property type="molecule type" value="Genomic_DNA"/>
</dbReference>
<feature type="region of interest" description="Disordered" evidence="1">
    <location>
        <begin position="294"/>
        <end position="373"/>
    </location>
</feature>
<evidence type="ECO:0008006" key="4">
    <source>
        <dbReference type="Google" id="ProtNLM"/>
    </source>
</evidence>
<keyword evidence="3" id="KW-1185">Reference proteome</keyword>
<dbReference type="Proteomes" id="UP000288216">
    <property type="component" value="Unassembled WGS sequence"/>
</dbReference>
<feature type="compositionally biased region" description="Basic and acidic residues" evidence="1">
    <location>
        <begin position="357"/>
        <end position="373"/>
    </location>
</feature>
<gene>
    <name evidence="2" type="ORF">scyTo_0008133</name>
</gene>
<feature type="compositionally biased region" description="Polar residues" evidence="1">
    <location>
        <begin position="298"/>
        <end position="307"/>
    </location>
</feature>
<evidence type="ECO:0000313" key="2">
    <source>
        <dbReference type="EMBL" id="GCB67855.1"/>
    </source>
</evidence>
<name>A0A401P3Y2_SCYTO</name>
<dbReference type="AlphaFoldDB" id="A0A401P3Y2"/>
<feature type="compositionally biased region" description="Polar residues" evidence="1">
    <location>
        <begin position="195"/>
        <end position="211"/>
    </location>
</feature>
<feature type="compositionally biased region" description="Basic and acidic residues" evidence="1">
    <location>
        <begin position="182"/>
        <end position="192"/>
    </location>
</feature>
<feature type="region of interest" description="Disordered" evidence="1">
    <location>
        <begin position="181"/>
        <end position="230"/>
    </location>
</feature>